<comment type="caution">
    <text evidence="2">The sequence shown here is derived from an EMBL/GenBank/DDBJ whole genome shotgun (WGS) entry which is preliminary data.</text>
</comment>
<proteinExistence type="predicted"/>
<accession>A0A558B5V9</accession>
<gene>
    <name evidence="2" type="ORF">FNH05_28030</name>
</gene>
<dbReference type="OrthoDB" id="6635957at2"/>
<feature type="region of interest" description="Disordered" evidence="1">
    <location>
        <begin position="1"/>
        <end position="20"/>
    </location>
</feature>
<dbReference type="InterPro" id="IPR016084">
    <property type="entry name" value="Haem_Oase-like_multi-hlx"/>
</dbReference>
<evidence type="ECO:0000313" key="3">
    <source>
        <dbReference type="Proteomes" id="UP000320011"/>
    </source>
</evidence>
<dbReference type="EMBL" id="VJWX01000381">
    <property type="protein sequence ID" value="TVT31891.1"/>
    <property type="molecule type" value="Genomic_DNA"/>
</dbReference>
<reference evidence="2 3" key="1">
    <citation type="submission" date="2019-07" db="EMBL/GenBank/DDBJ databases">
        <authorList>
            <person name="Duangmal K."/>
            <person name="Teo W.F.A."/>
        </authorList>
    </citation>
    <scope>NUCLEOTIDE SEQUENCE [LARGE SCALE GENOMIC DNA]</scope>
    <source>
        <strain evidence="2 3">TBRC 6029</strain>
    </source>
</reference>
<dbReference type="Proteomes" id="UP000320011">
    <property type="component" value="Unassembled WGS sequence"/>
</dbReference>
<dbReference type="AlphaFoldDB" id="A0A558B5V9"/>
<organism evidence="2 3">
    <name type="scientific">Amycolatopsis rhizosphaerae</name>
    <dbReference type="NCBI Taxonomy" id="2053003"/>
    <lineage>
        <taxon>Bacteria</taxon>
        <taxon>Bacillati</taxon>
        <taxon>Actinomycetota</taxon>
        <taxon>Actinomycetes</taxon>
        <taxon>Pseudonocardiales</taxon>
        <taxon>Pseudonocardiaceae</taxon>
        <taxon>Amycolatopsis</taxon>
    </lineage>
</organism>
<dbReference type="Pfam" id="PF14518">
    <property type="entry name" value="Haem_oxygenas_2"/>
    <property type="match status" value="1"/>
</dbReference>
<reference evidence="2 3" key="2">
    <citation type="submission" date="2019-08" db="EMBL/GenBank/DDBJ databases">
        <title>Amycolatopsis acidicola sp. nov., isolated from peat swamp forest soil.</title>
        <authorList>
            <person name="Srisuk N."/>
        </authorList>
    </citation>
    <scope>NUCLEOTIDE SEQUENCE [LARGE SCALE GENOMIC DNA]</scope>
    <source>
        <strain evidence="2 3">TBRC 6029</strain>
    </source>
</reference>
<evidence type="ECO:0000256" key="1">
    <source>
        <dbReference type="SAM" id="MobiDB-lite"/>
    </source>
</evidence>
<name>A0A558B5V9_9PSEU</name>
<sequence length="760" mass="84545">MPTEMPTERSGKPTFVPPDTTTALPKLPFHFSAKGLEEAARVLSAGPAGVFRALLHDQESESTLLVARQVLEAFLTRGRELAAKSPEAGTPSRDFAAAVAALVERARDELATELDGLDELAATGPDVRTAVLRQRGVLGLLAGCWLDVVSQPATQPAVVVNRLFAQHFALRGAGDPRRSARYRRARVLEDAGAALPDVAAADFLERAQARDLTILLGCFPLALAVLPANFLPEVVGVHYAFHALGVDDRLLGTPPPLPESELRDLLAEYARLADGEERDRLVAAVVLTLALEREHVAMLGQLAEFRKTQPLESKVAEIFARHAPLAGRQHGRIRVGRLPLVDIFDGFGRVAGRVDETALAEFLAEFRESPYLKARRDGDCRFLAAIRFGGPMFGIFSAGEAGILAEWAARVQAGERPDIALPPNTAGDDRARYWREAIAAARPADVVVSEEEPADHRELFYRLVNIENFANTLSLAAERAEKCFQDAEILFEHGAGGRYTDASFFEYSPDALYHRAERIYWEKLVDPYEPLTEIPDVDEVLFRQNTYHLTYLIDGAWLHRLGRLGRQERESDSMLFAIYADEMGNGDVRKNHLTLTRRALASMGIHLPHIRTAEFMDQDELPDDLYGFALQQLCLCLFPDRFHNEILGYNLAIEMFGSGEMRLHEIQKLRHHGFDDCYEQAHLTIDNFSAGHAKQAADIIVAYLDRVRRTSGDGAIAEEWRRIWRGYASFAYFLEQPMLKELAERQAAGPVRETTAELVL</sequence>
<keyword evidence="3" id="KW-1185">Reference proteome</keyword>
<evidence type="ECO:0000313" key="2">
    <source>
        <dbReference type="EMBL" id="TVT31891.1"/>
    </source>
</evidence>
<protein>
    <submittedName>
        <fullName evidence="2">Iron-containing redox enzyme family protein</fullName>
    </submittedName>
</protein>
<dbReference type="SMART" id="SM01236">
    <property type="entry name" value="Haem_oxygenase_2"/>
    <property type="match status" value="1"/>
</dbReference>
<dbReference type="Gene3D" id="1.20.910.10">
    <property type="entry name" value="Heme oxygenase-like"/>
    <property type="match status" value="1"/>
</dbReference>
<feature type="compositionally biased region" description="Basic and acidic residues" evidence="1">
    <location>
        <begin position="1"/>
        <end position="11"/>
    </location>
</feature>